<accession>A0ACC1MM46</accession>
<proteinExistence type="predicted"/>
<gene>
    <name evidence="1" type="ORF">NQ176_g9671</name>
</gene>
<keyword evidence="2" id="KW-1185">Reference proteome</keyword>
<comment type="caution">
    <text evidence="1">The sequence shown here is derived from an EMBL/GenBank/DDBJ whole genome shotgun (WGS) entry which is preliminary data.</text>
</comment>
<protein>
    <submittedName>
        <fullName evidence="1">Uncharacterized protein</fullName>
    </submittedName>
</protein>
<dbReference type="Proteomes" id="UP001143910">
    <property type="component" value="Unassembled WGS sequence"/>
</dbReference>
<organism evidence="1 2">
    <name type="scientific">Zarea fungicola</name>
    <dbReference type="NCBI Taxonomy" id="93591"/>
    <lineage>
        <taxon>Eukaryota</taxon>
        <taxon>Fungi</taxon>
        <taxon>Dikarya</taxon>
        <taxon>Ascomycota</taxon>
        <taxon>Pezizomycotina</taxon>
        <taxon>Sordariomycetes</taxon>
        <taxon>Hypocreomycetidae</taxon>
        <taxon>Hypocreales</taxon>
        <taxon>Cordycipitaceae</taxon>
        <taxon>Zarea</taxon>
    </lineage>
</organism>
<reference evidence="1" key="1">
    <citation type="submission" date="2022-08" db="EMBL/GenBank/DDBJ databases">
        <title>Genome Sequence of Lecanicillium fungicola.</title>
        <authorList>
            <person name="Buettner E."/>
        </authorList>
    </citation>
    <scope>NUCLEOTIDE SEQUENCE</scope>
    <source>
        <strain evidence="1">Babe33</strain>
    </source>
</reference>
<name>A0ACC1MM46_9HYPO</name>
<evidence type="ECO:0000313" key="1">
    <source>
        <dbReference type="EMBL" id="KAJ2967416.1"/>
    </source>
</evidence>
<sequence length="718" mass="79331">MNSPERLPAKVRLGELGAPEPACMVLSITDLRERLDYADCNKTRVLEFHKSLRDFALYFRSEDGIRGKDLRFWENNKHRLGFFELADAWFSPNGGGGGELYWPSEPGQPNYNRLKHGQDEKFIMLHLMQLFYRINTAKQYELWPFMHRNPQQQALSMVQRQYGSISDPIDVDDDSQRSLLRTQGHATASHTHEEHQTHGHSGVKMESQPELQQQVTEEPRSASTASDAFTFPATPWPELTQPQAAAQRIVTLHVSPEGLRAALKPRRKKSTKRKRATAGTEADGETATPSRRRRRRVQRDPDLRVVYHDPRPDESASENRLPPREEAQPTFQDTSMEGEVQLRDSQPAHTDGRFVPSADHLVSGGHGQEISSIAPASQSSDGLAGAATATAATPRLQFGDPRTATAKQSVIIESLDPIASVVDDQGRFIGPVRRIQPWNALVQRVLGLPIQRSIKVRGRREFPVEDLDTLYEVREPRGIRWLSFMIQATGTVQAKGCSLCQKGRGLFAECVFVGGPLLPRCGCCEWNRHKCDALDFTGAENEVDGEASQISNLAVATADGRGTAPDELPSHGARVLDRTSATVPAPAETVRETLMPTVNAESTETTSQAQVPQTHANREVLSPPPLVTDATAPPSPASQSSSSGQMHTTERRRTLASFQAPIAHMGTGSEPQNQADEPAEALPKSYDQVVSSFCFYPFLFENKAQRLSCCCCAHACTG</sequence>
<evidence type="ECO:0000313" key="2">
    <source>
        <dbReference type="Proteomes" id="UP001143910"/>
    </source>
</evidence>
<dbReference type="EMBL" id="JANJQO010002298">
    <property type="protein sequence ID" value="KAJ2967416.1"/>
    <property type="molecule type" value="Genomic_DNA"/>
</dbReference>